<evidence type="ECO:0000256" key="2">
    <source>
        <dbReference type="ARBA" id="ARBA00010527"/>
    </source>
</evidence>
<evidence type="ECO:0000256" key="6">
    <source>
        <dbReference type="ARBA" id="ARBA00022692"/>
    </source>
</evidence>
<feature type="compositionally biased region" description="Low complexity" evidence="14">
    <location>
        <begin position="48"/>
        <end position="57"/>
    </location>
</feature>
<keyword evidence="9 13" id="KW-0472">Membrane</keyword>
<evidence type="ECO:0000313" key="18">
    <source>
        <dbReference type="Proteomes" id="UP001499951"/>
    </source>
</evidence>
<sequence>MDQNRNLFVAVAVSALFMLGWWKFFAEPQQIKAEQMHKAQVAAQQKQTPKPAEAPTTVAPPPGITQPQSVALSRTAALKQGGARIAIDTPTLKGSLLLKGARFDDLKLKNYHTTVDPKSPNIDLLAPSGSENPYFAQFGWSPAERTVIVPDDKTQWTQTAGTTLTPGHPVTLTWDNGHGLIFTRTIAVDDQYMFTVNDSVKQTAGGKITLYPHALVVRDGVPKTDKNFVTYLLHEGFVGVGQGRLKDKTYKDYDKEDAQPLTFDSTGGWLGITDKYWMAAVVPPQNEQFNGAFRATPWGAAKSYQANYILGARNLQPGGTVAVTHKLFAGAKVVATLRHYEKTQSIEMFDYATDWGWFWMFTRPLFWVLDQIFKLVGNFGIAIIVATIFLRLLLYPMANHQFKSMGKMKKLQPQMELIKKKYADDQQKQQQEMMELFKREKANPVAGCLPMLIQFPILFAFYKVQVVTIEMFHAPFWGWIKDLSAPDPTTYANLFGLLPYSVPTDIPYVGFLLHVGLWPILMGITQWVQMKMNPSATDPVQQKMFALMPLIFTFMFAAFPAGLVIYYTWNNLLSMAQQGYMMKKEGVEIHLFNNLPWLKKLFGRKEPA</sequence>
<evidence type="ECO:0000256" key="13">
    <source>
        <dbReference type="HAMAP-Rule" id="MF_01810"/>
    </source>
</evidence>
<comment type="subcellular location">
    <subcellularLocation>
        <location evidence="1">Cell inner membrane</location>
        <topology evidence="1">Multi-pass membrane protein</topology>
    </subcellularLocation>
    <subcellularLocation>
        <location evidence="13">Cell membrane</location>
        <topology evidence="13">Multi-pass membrane protein</topology>
    </subcellularLocation>
</comment>
<name>A0ABN1F5G4_9PROT</name>
<accession>A0ABN1F5G4</accession>
<keyword evidence="7 13" id="KW-0653">Protein transport</keyword>
<evidence type="ECO:0000256" key="7">
    <source>
        <dbReference type="ARBA" id="ARBA00022927"/>
    </source>
</evidence>
<dbReference type="InterPro" id="IPR028053">
    <property type="entry name" value="Membr_insert_YidC_N"/>
</dbReference>
<comment type="caution">
    <text evidence="17">The sequence shown here is derived from an EMBL/GenBank/DDBJ whole genome shotgun (WGS) entry which is preliminary data.</text>
</comment>
<dbReference type="InterPro" id="IPR028055">
    <property type="entry name" value="YidC/Oxa/ALB_C"/>
</dbReference>
<evidence type="ECO:0000256" key="12">
    <source>
        <dbReference type="ARBA" id="ARBA00033342"/>
    </source>
</evidence>
<dbReference type="PRINTS" id="PR01900">
    <property type="entry name" value="YIDCPROTEIN"/>
</dbReference>
<comment type="caution">
    <text evidence="13">Lacks conserved residue(s) required for the propagation of feature annotation.</text>
</comment>
<evidence type="ECO:0000256" key="1">
    <source>
        <dbReference type="ARBA" id="ARBA00004429"/>
    </source>
</evidence>
<dbReference type="NCBIfam" id="TIGR03592">
    <property type="entry name" value="yidC_oxa1_cterm"/>
    <property type="match status" value="1"/>
</dbReference>
<feature type="transmembrane region" description="Helical" evidence="13">
    <location>
        <begin position="506"/>
        <end position="524"/>
    </location>
</feature>
<feature type="domain" description="Membrane insertase YidC N-terminal" evidence="16">
    <location>
        <begin position="84"/>
        <end position="368"/>
    </location>
</feature>
<evidence type="ECO:0000259" key="15">
    <source>
        <dbReference type="Pfam" id="PF02096"/>
    </source>
</evidence>
<keyword evidence="10 13" id="KW-0143">Chaperone</keyword>
<dbReference type="InterPro" id="IPR047196">
    <property type="entry name" value="YidC_ALB_C"/>
</dbReference>
<evidence type="ECO:0000256" key="9">
    <source>
        <dbReference type="ARBA" id="ARBA00023136"/>
    </source>
</evidence>
<dbReference type="Pfam" id="PF14849">
    <property type="entry name" value="YidC_periplas"/>
    <property type="match status" value="1"/>
</dbReference>
<dbReference type="PRINTS" id="PR00701">
    <property type="entry name" value="60KDINNERMP"/>
</dbReference>
<keyword evidence="18" id="KW-1185">Reference proteome</keyword>
<evidence type="ECO:0000313" key="17">
    <source>
        <dbReference type="EMBL" id="GAA0582612.1"/>
    </source>
</evidence>
<feature type="transmembrane region" description="Helical" evidence="13">
    <location>
        <begin position="545"/>
        <end position="569"/>
    </location>
</feature>
<proteinExistence type="inferred from homology"/>
<dbReference type="NCBIfam" id="TIGR03593">
    <property type="entry name" value="yidC_nterm"/>
    <property type="match status" value="1"/>
</dbReference>
<evidence type="ECO:0000256" key="5">
    <source>
        <dbReference type="ARBA" id="ARBA00022475"/>
    </source>
</evidence>
<feature type="region of interest" description="Disordered" evidence="14">
    <location>
        <begin position="37"/>
        <end position="66"/>
    </location>
</feature>
<comment type="subunit">
    <text evidence="13">Interacts with the Sec translocase complex via SecD. Specifically interacts with transmembrane segments of nascent integral membrane proteins during membrane integration.</text>
</comment>
<gene>
    <name evidence="13 17" type="primary">yidC</name>
    <name evidence="17" type="ORF">GCM10008942_34430</name>
</gene>
<evidence type="ECO:0000256" key="11">
    <source>
        <dbReference type="ARBA" id="ARBA00033245"/>
    </source>
</evidence>
<dbReference type="Gene3D" id="2.70.98.90">
    <property type="match status" value="1"/>
</dbReference>
<dbReference type="NCBIfam" id="NF002353">
    <property type="entry name" value="PRK01318.1-4"/>
    <property type="match status" value="1"/>
</dbReference>
<dbReference type="CDD" id="cd20070">
    <property type="entry name" value="5TM_YidC_Alb3"/>
    <property type="match status" value="1"/>
</dbReference>
<dbReference type="InterPro" id="IPR019998">
    <property type="entry name" value="Membr_insert_YidC"/>
</dbReference>
<dbReference type="Pfam" id="PF02096">
    <property type="entry name" value="60KD_IMP"/>
    <property type="match status" value="1"/>
</dbReference>
<organism evidence="17 18">
    <name type="scientific">Rhizomicrobium electricum</name>
    <dbReference type="NCBI Taxonomy" id="480070"/>
    <lineage>
        <taxon>Bacteria</taxon>
        <taxon>Pseudomonadati</taxon>
        <taxon>Pseudomonadota</taxon>
        <taxon>Alphaproteobacteria</taxon>
        <taxon>Micropepsales</taxon>
        <taxon>Micropepsaceae</taxon>
        <taxon>Rhizomicrobium</taxon>
    </lineage>
</organism>
<protein>
    <recommendedName>
        <fullName evidence="3 13">Membrane protein insertase YidC</fullName>
    </recommendedName>
    <alternativeName>
        <fullName evidence="12 13">Foldase YidC</fullName>
    </alternativeName>
    <alternativeName>
        <fullName evidence="11 13">Membrane integrase YidC</fullName>
    </alternativeName>
    <alternativeName>
        <fullName evidence="13">Membrane protein YidC</fullName>
    </alternativeName>
</protein>
<dbReference type="InterPro" id="IPR001708">
    <property type="entry name" value="YidC/ALB3/OXA1/COX18"/>
</dbReference>
<keyword evidence="6 13" id="KW-0812">Transmembrane</keyword>
<evidence type="ECO:0000256" key="14">
    <source>
        <dbReference type="SAM" id="MobiDB-lite"/>
    </source>
</evidence>
<reference evidence="17 18" key="1">
    <citation type="journal article" date="2019" name="Int. J. Syst. Evol. Microbiol.">
        <title>The Global Catalogue of Microorganisms (GCM) 10K type strain sequencing project: providing services to taxonomists for standard genome sequencing and annotation.</title>
        <authorList>
            <consortium name="The Broad Institute Genomics Platform"/>
            <consortium name="The Broad Institute Genome Sequencing Center for Infectious Disease"/>
            <person name="Wu L."/>
            <person name="Ma J."/>
        </authorList>
    </citation>
    <scope>NUCLEOTIDE SEQUENCE [LARGE SCALE GENOMIC DNA]</scope>
    <source>
        <strain evidence="17 18">JCM 15089</strain>
    </source>
</reference>
<evidence type="ECO:0000256" key="10">
    <source>
        <dbReference type="ARBA" id="ARBA00023186"/>
    </source>
</evidence>
<dbReference type="CDD" id="cd19961">
    <property type="entry name" value="EcYidC-like_peri"/>
    <property type="match status" value="1"/>
</dbReference>
<evidence type="ECO:0000259" key="16">
    <source>
        <dbReference type="Pfam" id="PF14849"/>
    </source>
</evidence>
<dbReference type="InterPro" id="IPR038221">
    <property type="entry name" value="YidC_periplasmic_sf"/>
</dbReference>
<dbReference type="HAMAP" id="MF_01810">
    <property type="entry name" value="YidC_type1"/>
    <property type="match status" value="1"/>
</dbReference>
<evidence type="ECO:0000256" key="8">
    <source>
        <dbReference type="ARBA" id="ARBA00022989"/>
    </source>
</evidence>
<feature type="transmembrane region" description="Helical" evidence="13">
    <location>
        <begin position="379"/>
        <end position="398"/>
    </location>
</feature>
<dbReference type="PANTHER" id="PTHR12428">
    <property type="entry name" value="OXA1"/>
    <property type="match status" value="1"/>
</dbReference>
<comment type="similarity">
    <text evidence="2 13">Belongs to the OXA1/ALB3/YidC family. Type 1 subfamily.</text>
</comment>
<feature type="domain" description="Membrane insertase YidC/Oxa/ALB C-terminal" evidence="15">
    <location>
        <begin position="379"/>
        <end position="583"/>
    </location>
</feature>
<evidence type="ECO:0000256" key="3">
    <source>
        <dbReference type="ARBA" id="ARBA00015325"/>
    </source>
</evidence>
<comment type="function">
    <text evidence="13">Required for the insertion and/or proper folding and/or complex formation of integral membrane proteins into the membrane. Involved in integration of membrane proteins that insert both dependently and independently of the Sec translocase complex, as well as at least some lipoproteins. Aids folding of multispanning membrane proteins.</text>
</comment>
<dbReference type="PANTHER" id="PTHR12428:SF65">
    <property type="entry name" value="CYTOCHROME C OXIDASE ASSEMBLY PROTEIN COX18, MITOCHONDRIAL"/>
    <property type="match status" value="1"/>
</dbReference>
<dbReference type="Proteomes" id="UP001499951">
    <property type="component" value="Unassembled WGS sequence"/>
</dbReference>
<keyword evidence="8 13" id="KW-1133">Transmembrane helix</keyword>
<evidence type="ECO:0000256" key="4">
    <source>
        <dbReference type="ARBA" id="ARBA00022448"/>
    </source>
</evidence>
<dbReference type="EMBL" id="BAAADD010000009">
    <property type="protein sequence ID" value="GAA0582612.1"/>
    <property type="molecule type" value="Genomic_DNA"/>
</dbReference>
<dbReference type="RefSeq" id="WP_166935361.1">
    <property type="nucleotide sequence ID" value="NZ_BAAADD010000009.1"/>
</dbReference>
<keyword evidence="5 13" id="KW-1003">Cell membrane</keyword>
<keyword evidence="4 13" id="KW-0813">Transport</keyword>